<comment type="similarity">
    <text evidence="1">Belongs to the RelE toxin family.</text>
</comment>
<dbReference type="Proteomes" id="UP000192408">
    <property type="component" value="Unassembled WGS sequence"/>
</dbReference>
<dbReference type="PANTHER" id="PTHR35601:SF1">
    <property type="entry name" value="TOXIN RELE"/>
    <property type="match status" value="1"/>
</dbReference>
<name>A0A1W1UJB9_9PAST</name>
<dbReference type="InterPro" id="IPR007712">
    <property type="entry name" value="RelE/ParE_toxin"/>
</dbReference>
<dbReference type="STRING" id="1122938.SAMN05660772_01793"/>
<accession>A0A1W1UJB9</accession>
<dbReference type="RefSeq" id="WP_084256091.1">
    <property type="nucleotide sequence ID" value="NZ_FWWV01000005.1"/>
</dbReference>
<sequence length="95" mass="11265">MTDYTVEFIPQAEKEFRKLDLDIRKQFVAKLKERQSNPHVAKAKLSGLKDCYKIKLRNVGYRLVYQVIDEKIVIRVIAVAKRERNLVYQKAKTRL</sequence>
<organism evidence="3 4">
    <name type="scientific">Pasteurella testudinis DSM 23072</name>
    <dbReference type="NCBI Taxonomy" id="1122938"/>
    <lineage>
        <taxon>Bacteria</taxon>
        <taxon>Pseudomonadati</taxon>
        <taxon>Pseudomonadota</taxon>
        <taxon>Gammaproteobacteria</taxon>
        <taxon>Pasteurellales</taxon>
        <taxon>Pasteurellaceae</taxon>
        <taxon>Pasteurella</taxon>
    </lineage>
</organism>
<reference evidence="4" key="1">
    <citation type="submission" date="2017-04" db="EMBL/GenBank/DDBJ databases">
        <authorList>
            <person name="Varghese N."/>
            <person name="Submissions S."/>
        </authorList>
    </citation>
    <scope>NUCLEOTIDE SEQUENCE [LARGE SCALE GENOMIC DNA]</scope>
    <source>
        <strain evidence="4">DSM 23072</strain>
    </source>
</reference>
<gene>
    <name evidence="3" type="ORF">SAMN05660772_01793</name>
</gene>
<dbReference type="AlphaFoldDB" id="A0A1W1UJB9"/>
<dbReference type="NCBIfam" id="TIGR02385">
    <property type="entry name" value="RelE_StbE"/>
    <property type="match status" value="1"/>
</dbReference>
<proteinExistence type="inferred from homology"/>
<evidence type="ECO:0000256" key="2">
    <source>
        <dbReference type="ARBA" id="ARBA00022649"/>
    </source>
</evidence>
<evidence type="ECO:0000313" key="3">
    <source>
        <dbReference type="EMBL" id="SMB81196.1"/>
    </source>
</evidence>
<dbReference type="PANTHER" id="PTHR35601">
    <property type="entry name" value="TOXIN RELE"/>
    <property type="match status" value="1"/>
</dbReference>
<dbReference type="EMBL" id="FWWV01000005">
    <property type="protein sequence ID" value="SMB81196.1"/>
    <property type="molecule type" value="Genomic_DNA"/>
</dbReference>
<protein>
    <submittedName>
        <fullName evidence="3">mRNA interferase RelE/StbE</fullName>
    </submittedName>
</protein>
<dbReference type="Gene3D" id="3.30.2310.20">
    <property type="entry name" value="RelE-like"/>
    <property type="match status" value="1"/>
</dbReference>
<dbReference type="InterPro" id="IPR035093">
    <property type="entry name" value="RelE/ParE_toxin_dom_sf"/>
</dbReference>
<dbReference type="SUPFAM" id="SSF143011">
    <property type="entry name" value="RelE-like"/>
    <property type="match status" value="1"/>
</dbReference>
<evidence type="ECO:0000313" key="4">
    <source>
        <dbReference type="Proteomes" id="UP000192408"/>
    </source>
</evidence>
<evidence type="ECO:0000256" key="1">
    <source>
        <dbReference type="ARBA" id="ARBA00006226"/>
    </source>
</evidence>
<dbReference type="Pfam" id="PF05016">
    <property type="entry name" value="ParE_toxin"/>
    <property type="match status" value="1"/>
</dbReference>
<keyword evidence="4" id="KW-1185">Reference proteome</keyword>
<keyword evidence="2" id="KW-1277">Toxin-antitoxin system</keyword>